<accession>A0ACC3SCP7</accession>
<keyword evidence="2" id="KW-1185">Reference proteome</keyword>
<dbReference type="Proteomes" id="UP001320706">
    <property type="component" value="Unassembled WGS sequence"/>
</dbReference>
<sequence length="271" mass="30669">MQATRLISRTPLVARSTLPLRATSLRTFSLSSTMSVKVSEGITHDHRELEEYKNNILSAKDNDDKVKWQNQFTWELARHSIAEELVVYPAMEKYVPGGKDMAEKDRDEHQTVKELLYKFQKLEPTDPDFEPTIKTLWDNLSAHIKEEEEHDLPALEKHLAADDSESLAASFDRTKMFTPTRQVAPMESSLCTCQTTFRDRGGIDGRASGQTGRFVQTLPSRSIMENETVSRSLGRRVADRPVILFCAQALRGAVLDDIHNQLYVVTSGSDE</sequence>
<proteinExistence type="predicted"/>
<dbReference type="EMBL" id="JAMKPW020000029">
    <property type="protein sequence ID" value="KAK8203604.1"/>
    <property type="molecule type" value="Genomic_DNA"/>
</dbReference>
<protein>
    <submittedName>
        <fullName evidence="1">Uncharacterized protein</fullName>
    </submittedName>
</protein>
<reference evidence="1" key="1">
    <citation type="submission" date="2024-02" db="EMBL/GenBank/DDBJ databases">
        <title>Metagenome Assembled Genome of Zalaria obscura JY119.</title>
        <authorList>
            <person name="Vighnesh L."/>
            <person name="Jagadeeshwari U."/>
            <person name="Venkata Ramana C."/>
            <person name="Sasikala C."/>
        </authorList>
    </citation>
    <scope>NUCLEOTIDE SEQUENCE</scope>
    <source>
        <strain evidence="1">JY119</strain>
    </source>
</reference>
<comment type="caution">
    <text evidence="1">The sequence shown here is derived from an EMBL/GenBank/DDBJ whole genome shotgun (WGS) entry which is preliminary data.</text>
</comment>
<organism evidence="1 2">
    <name type="scientific">Zalaria obscura</name>
    <dbReference type="NCBI Taxonomy" id="2024903"/>
    <lineage>
        <taxon>Eukaryota</taxon>
        <taxon>Fungi</taxon>
        <taxon>Dikarya</taxon>
        <taxon>Ascomycota</taxon>
        <taxon>Pezizomycotina</taxon>
        <taxon>Dothideomycetes</taxon>
        <taxon>Dothideomycetidae</taxon>
        <taxon>Dothideales</taxon>
        <taxon>Zalariaceae</taxon>
        <taxon>Zalaria</taxon>
    </lineage>
</organism>
<evidence type="ECO:0000313" key="1">
    <source>
        <dbReference type="EMBL" id="KAK8203604.1"/>
    </source>
</evidence>
<name>A0ACC3SCP7_9PEZI</name>
<gene>
    <name evidence="1" type="ORF">M8818_005254</name>
</gene>
<evidence type="ECO:0000313" key="2">
    <source>
        <dbReference type="Proteomes" id="UP001320706"/>
    </source>
</evidence>